<feature type="compositionally biased region" description="Acidic residues" evidence="1">
    <location>
        <begin position="69"/>
        <end position="79"/>
    </location>
</feature>
<reference evidence="2" key="1">
    <citation type="submission" date="2020-10" db="EMBL/GenBank/DDBJ databases">
        <authorList>
            <person name="Gilroy R."/>
        </authorList>
    </citation>
    <scope>NUCLEOTIDE SEQUENCE</scope>
    <source>
        <strain evidence="2">G3-4614</strain>
    </source>
</reference>
<evidence type="ECO:0000313" key="3">
    <source>
        <dbReference type="Proteomes" id="UP000823636"/>
    </source>
</evidence>
<evidence type="ECO:0000256" key="1">
    <source>
        <dbReference type="SAM" id="MobiDB-lite"/>
    </source>
</evidence>
<organism evidence="2 3">
    <name type="scientific">Candidatus Caccoplasma merdipullorum</name>
    <dbReference type="NCBI Taxonomy" id="2840718"/>
    <lineage>
        <taxon>Bacteria</taxon>
        <taxon>Pseudomonadati</taxon>
        <taxon>Bacteroidota</taxon>
        <taxon>Bacteroidia</taxon>
        <taxon>Bacteroidales</taxon>
        <taxon>Bacteroidaceae</taxon>
        <taxon>Bacteroidaceae incertae sedis</taxon>
        <taxon>Candidatus Caccoplasma</taxon>
    </lineage>
</organism>
<feature type="non-terminal residue" evidence="2">
    <location>
        <position position="126"/>
    </location>
</feature>
<feature type="compositionally biased region" description="Polar residues" evidence="1">
    <location>
        <begin position="102"/>
        <end position="114"/>
    </location>
</feature>
<evidence type="ECO:0000313" key="2">
    <source>
        <dbReference type="EMBL" id="MBO8438267.1"/>
    </source>
</evidence>
<name>A0A9D9E3Y3_9BACT</name>
<feature type="region of interest" description="Disordered" evidence="1">
    <location>
        <begin position="58"/>
        <end position="126"/>
    </location>
</feature>
<protein>
    <submittedName>
        <fullName evidence="2">Uncharacterized protein</fullName>
    </submittedName>
</protein>
<proteinExistence type="predicted"/>
<dbReference type="AlphaFoldDB" id="A0A9D9E3Y3"/>
<reference evidence="2" key="2">
    <citation type="journal article" date="2021" name="PeerJ">
        <title>Extensive microbial diversity within the chicken gut microbiome revealed by metagenomics and culture.</title>
        <authorList>
            <person name="Gilroy R."/>
            <person name="Ravi A."/>
            <person name="Getino M."/>
            <person name="Pursley I."/>
            <person name="Horton D.L."/>
            <person name="Alikhan N.F."/>
            <person name="Baker D."/>
            <person name="Gharbi K."/>
            <person name="Hall N."/>
            <person name="Watson M."/>
            <person name="Adriaenssens E.M."/>
            <person name="Foster-Nyarko E."/>
            <person name="Jarju S."/>
            <person name="Secka A."/>
            <person name="Antonio M."/>
            <person name="Oren A."/>
            <person name="Chaudhuri R.R."/>
            <person name="La Ragione R."/>
            <person name="Hildebrand F."/>
            <person name="Pallen M.J."/>
        </authorList>
    </citation>
    <scope>NUCLEOTIDE SEQUENCE</scope>
    <source>
        <strain evidence="2">G3-4614</strain>
    </source>
</reference>
<sequence>MKKGIDSAMDKCEQLAELIRIIKDGGENAPRLLYDLAAEKCNEISQLLTGRNTGYFDEKGNDAGQVEVNTDDNDAEADTPGEMTAAGTVIEITTPAEEGTDDSVSAETTETTPDNPDFCEENSIIG</sequence>
<gene>
    <name evidence="2" type="ORF">IAC54_05140</name>
</gene>
<comment type="caution">
    <text evidence="2">The sequence shown here is derived from an EMBL/GenBank/DDBJ whole genome shotgun (WGS) entry which is preliminary data.</text>
</comment>
<dbReference type="EMBL" id="JADIMW010000055">
    <property type="protein sequence ID" value="MBO8438267.1"/>
    <property type="molecule type" value="Genomic_DNA"/>
</dbReference>
<accession>A0A9D9E3Y3</accession>
<dbReference type="Proteomes" id="UP000823636">
    <property type="component" value="Unassembled WGS sequence"/>
</dbReference>